<dbReference type="PANTHER" id="PTHR22957">
    <property type="entry name" value="TBC1 DOMAIN FAMILY MEMBER GTPASE-ACTIVATING PROTEIN"/>
    <property type="match status" value="1"/>
</dbReference>
<feature type="compositionally biased region" description="Low complexity" evidence="2">
    <location>
        <begin position="227"/>
        <end position="246"/>
    </location>
</feature>
<dbReference type="EMBL" id="JAGHQM010001934">
    <property type="protein sequence ID" value="KAH0551554.1"/>
    <property type="molecule type" value="Genomic_DNA"/>
</dbReference>
<dbReference type="Proteomes" id="UP000750711">
    <property type="component" value="Unassembled WGS sequence"/>
</dbReference>
<accession>A0A9P8IC55</accession>
<proteinExistence type="predicted"/>
<evidence type="ECO:0000256" key="2">
    <source>
        <dbReference type="SAM" id="MobiDB-lite"/>
    </source>
</evidence>
<feature type="non-terminal residue" evidence="4">
    <location>
        <position position="1"/>
    </location>
</feature>
<dbReference type="FunFam" id="1.10.8.270:FF:000031">
    <property type="entry name" value="TBC1 domain family member 5"/>
    <property type="match status" value="1"/>
</dbReference>
<gene>
    <name evidence="4" type="ORF">GP486_007229</name>
</gene>
<dbReference type="SMART" id="SM00164">
    <property type="entry name" value="TBC"/>
    <property type="match status" value="1"/>
</dbReference>
<evidence type="ECO:0000313" key="5">
    <source>
        <dbReference type="Proteomes" id="UP000750711"/>
    </source>
</evidence>
<dbReference type="InterPro" id="IPR000195">
    <property type="entry name" value="Rab-GAP-TBC_dom"/>
</dbReference>
<dbReference type="GO" id="GO:0005096">
    <property type="term" value="F:GTPase activator activity"/>
    <property type="evidence" value="ECO:0007669"/>
    <property type="project" value="UniProtKB-KW"/>
</dbReference>
<protein>
    <recommendedName>
        <fullName evidence="3">Rab-GAP TBC domain-containing protein</fullName>
    </recommendedName>
</protein>
<dbReference type="Pfam" id="PF00566">
    <property type="entry name" value="RabGAP-TBC"/>
    <property type="match status" value="2"/>
</dbReference>
<evidence type="ECO:0000259" key="3">
    <source>
        <dbReference type="PROSITE" id="PS50086"/>
    </source>
</evidence>
<dbReference type="FunFam" id="1.10.472.80:FF:000038">
    <property type="entry name" value="TBC1 domain family member 5"/>
    <property type="match status" value="1"/>
</dbReference>
<feature type="domain" description="Rab-GAP TBC" evidence="3">
    <location>
        <begin position="95"/>
        <end position="315"/>
    </location>
</feature>
<name>A0A9P8IC55_9PEZI</name>
<keyword evidence="5" id="KW-1185">Reference proteome</keyword>
<feature type="region of interest" description="Disordered" evidence="2">
    <location>
        <begin position="385"/>
        <end position="422"/>
    </location>
</feature>
<evidence type="ECO:0000313" key="4">
    <source>
        <dbReference type="EMBL" id="KAH0551554.1"/>
    </source>
</evidence>
<feature type="region of interest" description="Disordered" evidence="2">
    <location>
        <begin position="227"/>
        <end position="256"/>
    </location>
</feature>
<keyword evidence="1" id="KW-0343">GTPase activation</keyword>
<dbReference type="Gene3D" id="1.10.472.80">
    <property type="entry name" value="Ypt/Rab-GAP domain of gyp1p, domain 3"/>
    <property type="match status" value="1"/>
</dbReference>
<dbReference type="PANTHER" id="PTHR22957:SF337">
    <property type="entry name" value="TBC1 DOMAIN FAMILY MEMBER 5"/>
    <property type="match status" value="1"/>
</dbReference>
<comment type="caution">
    <text evidence="4">The sequence shown here is derived from an EMBL/GenBank/DDBJ whole genome shotgun (WGS) entry which is preliminary data.</text>
</comment>
<dbReference type="Gene3D" id="1.10.8.270">
    <property type="entry name" value="putative rabgap domain of human tbc1 domain family member 14 like domains"/>
    <property type="match status" value="1"/>
</dbReference>
<dbReference type="PROSITE" id="PS50086">
    <property type="entry name" value="TBC_RABGAP"/>
    <property type="match status" value="1"/>
</dbReference>
<evidence type="ECO:0000256" key="1">
    <source>
        <dbReference type="ARBA" id="ARBA00022468"/>
    </source>
</evidence>
<dbReference type="SUPFAM" id="SSF47923">
    <property type="entry name" value="Ypt/Rab-GAP domain of gyp1p"/>
    <property type="match status" value="2"/>
</dbReference>
<dbReference type="InterPro" id="IPR035969">
    <property type="entry name" value="Rab-GAP_TBC_sf"/>
</dbReference>
<sequence>MRSLDESSKRWAALFADITNISELKDAVKIASGDGPCITGLRSVCWKEQSFLLFANFDTSTWPRTLEDSRTAYSSLREHLLRNLEHPEELDSSLHPLSEEVTSPWNTLRQDEALRAEIFQDVERCMPDNLYFRQPSTQKMLLDVLFVFCRLNGDVGYRQGMHELLAPILWVVERDAITPESVDDGRHTAESDELLKEVLDARFVEHDSFTLFSLVMQTAKSFYELDSQGQPQPAASSASSETGTSSPRRSSPIVERSKHIHEDCLAKVDPGLADRLRELDVLPQVFLIRWIRLLFGREFPFDELLTLWDSLFAEDPALGLVDLICVSMLLRVRWQLMEADYSTALTLLLRYPSPGQPHGPSTFVDDALFLRDNLTIAGGAEVISKYSGKPPGPLQPESRPSTPRRKPGYIKKTSVSQPQQEKRFTRVRSPLTSPARFIQQQGGLETFLQDAARGFYDQGEKWGVNKAVRDAVDEVKKNVQGLQQSAVVTPPVRGTQALSRLPHDEGGSIQVAEATRAMTAELQRLSDRNKTLAKMLANAMDNLLAQQRAMAKESSPETESTMEALNLAISKIQLVKVLLEDSDLPLTEVQQQVQEPTITAAQLRKDQPSSTTAVM</sequence>
<dbReference type="AlphaFoldDB" id="A0A9P8IC55"/>
<organism evidence="4 5">
    <name type="scientific">Trichoglossum hirsutum</name>
    <dbReference type="NCBI Taxonomy" id="265104"/>
    <lineage>
        <taxon>Eukaryota</taxon>
        <taxon>Fungi</taxon>
        <taxon>Dikarya</taxon>
        <taxon>Ascomycota</taxon>
        <taxon>Pezizomycotina</taxon>
        <taxon>Geoglossomycetes</taxon>
        <taxon>Geoglossales</taxon>
        <taxon>Geoglossaceae</taxon>
        <taxon>Trichoglossum</taxon>
    </lineage>
</organism>
<reference evidence="4" key="1">
    <citation type="submission" date="2021-03" db="EMBL/GenBank/DDBJ databases">
        <title>Comparative genomics and phylogenomic investigation of the class Geoglossomycetes provide insights into ecological specialization and systematics.</title>
        <authorList>
            <person name="Melie T."/>
            <person name="Pirro S."/>
            <person name="Miller A.N."/>
            <person name="Quandt A."/>
        </authorList>
    </citation>
    <scope>NUCLEOTIDE SEQUENCE</scope>
    <source>
        <strain evidence="4">CAQ_001_2017</strain>
    </source>
</reference>